<accession>A0A0E9WPL0</accession>
<evidence type="ECO:0000313" key="1">
    <source>
        <dbReference type="EMBL" id="JAH91403.1"/>
    </source>
</evidence>
<protein>
    <submittedName>
        <fullName evidence="1">Uncharacterized protein</fullName>
    </submittedName>
</protein>
<dbReference type="EMBL" id="GBXM01017174">
    <property type="protein sequence ID" value="JAH91403.1"/>
    <property type="molecule type" value="Transcribed_RNA"/>
</dbReference>
<sequence length="47" mass="5349">MLRKASSIHFSCGTFCPFMLLTLKKDVQISMLAAGWHFHRADFCQSS</sequence>
<reference evidence="1" key="2">
    <citation type="journal article" date="2015" name="Fish Shellfish Immunol.">
        <title>Early steps in the European eel (Anguilla anguilla)-Vibrio vulnificus interaction in the gills: Role of the RtxA13 toxin.</title>
        <authorList>
            <person name="Callol A."/>
            <person name="Pajuelo D."/>
            <person name="Ebbesson L."/>
            <person name="Teles M."/>
            <person name="MacKenzie S."/>
            <person name="Amaro C."/>
        </authorList>
    </citation>
    <scope>NUCLEOTIDE SEQUENCE</scope>
</reference>
<proteinExistence type="predicted"/>
<name>A0A0E9WPL0_ANGAN</name>
<dbReference type="AlphaFoldDB" id="A0A0E9WPL0"/>
<reference evidence="1" key="1">
    <citation type="submission" date="2014-11" db="EMBL/GenBank/DDBJ databases">
        <authorList>
            <person name="Amaro Gonzalez C."/>
        </authorList>
    </citation>
    <scope>NUCLEOTIDE SEQUENCE</scope>
</reference>
<organism evidence="1">
    <name type="scientific">Anguilla anguilla</name>
    <name type="common">European freshwater eel</name>
    <name type="synonym">Muraena anguilla</name>
    <dbReference type="NCBI Taxonomy" id="7936"/>
    <lineage>
        <taxon>Eukaryota</taxon>
        <taxon>Metazoa</taxon>
        <taxon>Chordata</taxon>
        <taxon>Craniata</taxon>
        <taxon>Vertebrata</taxon>
        <taxon>Euteleostomi</taxon>
        <taxon>Actinopterygii</taxon>
        <taxon>Neopterygii</taxon>
        <taxon>Teleostei</taxon>
        <taxon>Anguilliformes</taxon>
        <taxon>Anguillidae</taxon>
        <taxon>Anguilla</taxon>
    </lineage>
</organism>